<protein>
    <submittedName>
        <fullName evidence="3">24209_t:CDS:1</fullName>
    </submittedName>
</protein>
<evidence type="ECO:0000256" key="1">
    <source>
        <dbReference type="PROSITE-ProRule" id="PRU00325"/>
    </source>
</evidence>
<keyword evidence="4" id="KW-1185">Reference proteome</keyword>
<evidence type="ECO:0000313" key="3">
    <source>
        <dbReference type="EMBL" id="CAG8733331.1"/>
    </source>
</evidence>
<comment type="caution">
    <text evidence="3">The sequence shown here is derived from an EMBL/GenBank/DDBJ whole genome shotgun (WGS) entry which is preliminary data.</text>
</comment>
<name>A0A9N9NIC6_9GLOM</name>
<evidence type="ECO:0000259" key="2">
    <source>
        <dbReference type="PROSITE" id="PS50966"/>
    </source>
</evidence>
<dbReference type="AlphaFoldDB" id="A0A9N9NIC6"/>
<organism evidence="3 4">
    <name type="scientific">Cetraspora pellucida</name>
    <dbReference type="NCBI Taxonomy" id="1433469"/>
    <lineage>
        <taxon>Eukaryota</taxon>
        <taxon>Fungi</taxon>
        <taxon>Fungi incertae sedis</taxon>
        <taxon>Mucoromycota</taxon>
        <taxon>Glomeromycotina</taxon>
        <taxon>Glomeromycetes</taxon>
        <taxon>Diversisporales</taxon>
        <taxon>Gigasporaceae</taxon>
        <taxon>Cetraspora</taxon>
    </lineage>
</organism>
<dbReference type="InterPro" id="IPR007527">
    <property type="entry name" value="Znf_SWIM"/>
</dbReference>
<dbReference type="PROSITE" id="PS50966">
    <property type="entry name" value="ZF_SWIM"/>
    <property type="match status" value="1"/>
</dbReference>
<accession>A0A9N9NIC6</accession>
<proteinExistence type="predicted"/>
<keyword evidence="1" id="KW-0862">Zinc</keyword>
<dbReference type="Proteomes" id="UP000789759">
    <property type="component" value="Unassembled WGS sequence"/>
</dbReference>
<dbReference type="OrthoDB" id="2441179at2759"/>
<keyword evidence="1" id="KW-0479">Metal-binding</keyword>
<dbReference type="PANTHER" id="PTHR47718">
    <property type="entry name" value="OS01G0519700 PROTEIN"/>
    <property type="match status" value="1"/>
</dbReference>
<gene>
    <name evidence="3" type="ORF">CPELLU_LOCUS13636</name>
</gene>
<evidence type="ECO:0000313" key="4">
    <source>
        <dbReference type="Proteomes" id="UP000789759"/>
    </source>
</evidence>
<keyword evidence="1" id="KW-0863">Zinc-finger</keyword>
<sequence>MNLSEESYQAIFLFNLPVKSRENKTIFPFIGVFVKFQGFIQIWFVTKQELEDIKKVEYDDSGEQSEDEYNEPLELYEGQVFKTAEEAYITVETFAYSHGFGIRKGHVEKDPNRYKISRTFLYCHARKPLTEKKSHKTEASGLCQTDCKWKSQKLTDEILKEIEYYTLVGKLNASAQYRLLSGKYQVSIHHQPEWDSFIKDFYKTRNILDQQTFEICFKNLLKHYPKAAQYLNKALYSDRHSWARAYTFCHFTASIQATSHVESINSHIKLEIINPNIKPPNICDTMYMNIDAILKAFVALNIIEKIYYEINHSLFYHTFKISPESLYLYQIQDDNTMFIDDAFDYPLAHFFFLFKQLEEKIVEIWEVIHITWKHSKLHVFLFKDGLFICSCMLLINRRYPCKHFFRVMVYSLAAKFFINFVVSCWLCDEYQDKDLSAQPLVSLLTVFLSKPAEELLIPTTILQTNDSASLFLATSEISSLAHSSPAAKKSMQKKKVYAEIIGIARKAINIAIEKDDSCILKFLKKYIVKNEHSLVENTATCGLGTNTCSKCDGKGHNHRWHLKHKNRVYDSSIICEIYNGHSHRKEQHNINSIEANEFDQAA</sequence>
<dbReference type="EMBL" id="CAJVQA010014803">
    <property type="protein sequence ID" value="CAG8733331.1"/>
    <property type="molecule type" value="Genomic_DNA"/>
</dbReference>
<dbReference type="GO" id="GO:0008270">
    <property type="term" value="F:zinc ion binding"/>
    <property type="evidence" value="ECO:0007669"/>
    <property type="project" value="UniProtKB-KW"/>
</dbReference>
<feature type="domain" description="SWIM-type" evidence="2">
    <location>
        <begin position="377"/>
        <end position="412"/>
    </location>
</feature>
<feature type="non-terminal residue" evidence="3">
    <location>
        <position position="1"/>
    </location>
</feature>
<dbReference type="PANTHER" id="PTHR47718:SF13">
    <property type="entry name" value="OS09G0290500 PROTEIN"/>
    <property type="match status" value="1"/>
</dbReference>
<reference evidence="3" key="1">
    <citation type="submission" date="2021-06" db="EMBL/GenBank/DDBJ databases">
        <authorList>
            <person name="Kallberg Y."/>
            <person name="Tangrot J."/>
            <person name="Rosling A."/>
        </authorList>
    </citation>
    <scope>NUCLEOTIDE SEQUENCE</scope>
    <source>
        <strain evidence="3">FL966</strain>
    </source>
</reference>